<protein>
    <submittedName>
        <fullName evidence="1">Uncharacterized protein</fullName>
    </submittedName>
</protein>
<dbReference type="Proteomes" id="UP001626550">
    <property type="component" value="Unassembled WGS sequence"/>
</dbReference>
<proteinExistence type="predicted"/>
<gene>
    <name evidence="1" type="ORF">Ciccas_011347</name>
</gene>
<accession>A0ABD2PSQ3</accession>
<evidence type="ECO:0000313" key="1">
    <source>
        <dbReference type="EMBL" id="KAL3310093.1"/>
    </source>
</evidence>
<comment type="caution">
    <text evidence="1">The sequence shown here is derived from an EMBL/GenBank/DDBJ whole genome shotgun (WGS) entry which is preliminary data.</text>
</comment>
<dbReference type="EMBL" id="JBJKFK010003249">
    <property type="protein sequence ID" value="KAL3310093.1"/>
    <property type="molecule type" value="Genomic_DNA"/>
</dbReference>
<name>A0ABD2PSQ3_9PLAT</name>
<organism evidence="1 2">
    <name type="scientific">Cichlidogyrus casuarinus</name>
    <dbReference type="NCBI Taxonomy" id="1844966"/>
    <lineage>
        <taxon>Eukaryota</taxon>
        <taxon>Metazoa</taxon>
        <taxon>Spiralia</taxon>
        <taxon>Lophotrochozoa</taxon>
        <taxon>Platyhelminthes</taxon>
        <taxon>Monogenea</taxon>
        <taxon>Monopisthocotylea</taxon>
        <taxon>Dactylogyridea</taxon>
        <taxon>Ancyrocephalidae</taxon>
        <taxon>Cichlidogyrus</taxon>
    </lineage>
</organism>
<keyword evidence="2" id="KW-1185">Reference proteome</keyword>
<reference evidence="1 2" key="1">
    <citation type="submission" date="2024-11" db="EMBL/GenBank/DDBJ databases">
        <title>Adaptive evolution of stress response genes in parasites aligns with host niche diversity.</title>
        <authorList>
            <person name="Hahn C."/>
            <person name="Resl P."/>
        </authorList>
    </citation>
    <scope>NUCLEOTIDE SEQUENCE [LARGE SCALE GENOMIC DNA]</scope>
    <source>
        <strain evidence="1">EGGRZ-B1_66</strain>
        <tissue evidence="1">Body</tissue>
    </source>
</reference>
<dbReference type="AlphaFoldDB" id="A0ABD2PSQ3"/>
<sequence length="150" mass="16667">MVLHQVALESSVMKSLVRDLRALRERVRLLPCLGESKKVVVQVPAAGKVAGRKLARSEYPDEVANAFKEISSQLTSWFRSGHCSSLHLTKHAQTTSCKLQSARAAEAQNQLHPDCLNHLLGFFDQMQPSGRIFFEKSSDVAAFFATLFLP</sequence>
<evidence type="ECO:0000313" key="2">
    <source>
        <dbReference type="Proteomes" id="UP001626550"/>
    </source>
</evidence>